<dbReference type="AlphaFoldDB" id="A0A6J7GBU6"/>
<dbReference type="SUPFAM" id="SSF51735">
    <property type="entry name" value="NAD(P)-binding Rossmann-fold domains"/>
    <property type="match status" value="1"/>
</dbReference>
<dbReference type="InterPro" id="IPR013708">
    <property type="entry name" value="Shikimate_DH-bd_N"/>
</dbReference>
<protein>
    <submittedName>
        <fullName evidence="2">Unannotated protein</fullName>
    </submittedName>
</protein>
<name>A0A6J7GBU6_9ZZZZ</name>
<proteinExistence type="predicted"/>
<dbReference type="Gene3D" id="3.40.50.10860">
    <property type="entry name" value="Leucine Dehydrogenase, chain A, domain 1"/>
    <property type="match status" value="1"/>
</dbReference>
<feature type="domain" description="Shikimate dehydrogenase substrate binding N-terminal" evidence="1">
    <location>
        <begin position="8"/>
        <end position="89"/>
    </location>
</feature>
<organism evidence="2">
    <name type="scientific">freshwater metagenome</name>
    <dbReference type="NCBI Taxonomy" id="449393"/>
    <lineage>
        <taxon>unclassified sequences</taxon>
        <taxon>metagenomes</taxon>
        <taxon>ecological metagenomes</taxon>
    </lineage>
</organism>
<reference evidence="2" key="1">
    <citation type="submission" date="2020-05" db="EMBL/GenBank/DDBJ databases">
        <authorList>
            <person name="Chiriac C."/>
            <person name="Salcher M."/>
            <person name="Ghai R."/>
            <person name="Kavagutti S V."/>
        </authorList>
    </citation>
    <scope>NUCLEOTIDE SEQUENCE</scope>
</reference>
<dbReference type="PANTHER" id="PTHR21089">
    <property type="entry name" value="SHIKIMATE DEHYDROGENASE"/>
    <property type="match status" value="1"/>
</dbReference>
<dbReference type="GO" id="GO:0009423">
    <property type="term" value="P:chorismate biosynthetic process"/>
    <property type="evidence" value="ECO:0007669"/>
    <property type="project" value="TreeGrafter"/>
</dbReference>
<dbReference type="InterPro" id="IPR046346">
    <property type="entry name" value="Aminoacid_DH-like_N_sf"/>
</dbReference>
<dbReference type="Gene3D" id="3.40.50.720">
    <property type="entry name" value="NAD(P)-binding Rossmann-like Domain"/>
    <property type="match status" value="1"/>
</dbReference>
<gene>
    <name evidence="2" type="ORF">UFOPK3516_01086</name>
</gene>
<dbReference type="GO" id="GO:0005829">
    <property type="term" value="C:cytosol"/>
    <property type="evidence" value="ECO:0007669"/>
    <property type="project" value="TreeGrafter"/>
</dbReference>
<dbReference type="EMBL" id="CAFBMB010000088">
    <property type="protein sequence ID" value="CAB4904018.1"/>
    <property type="molecule type" value="Genomic_DNA"/>
</dbReference>
<accession>A0A6J7GBU6</accession>
<evidence type="ECO:0000313" key="2">
    <source>
        <dbReference type="EMBL" id="CAB4904018.1"/>
    </source>
</evidence>
<dbReference type="PANTHER" id="PTHR21089:SF1">
    <property type="entry name" value="BIFUNCTIONAL 3-DEHYDROQUINATE DEHYDRATASE_SHIKIMATE DEHYDROGENASE, CHLOROPLASTIC"/>
    <property type="match status" value="1"/>
</dbReference>
<dbReference type="GO" id="GO:0004764">
    <property type="term" value="F:shikimate 3-dehydrogenase (NADP+) activity"/>
    <property type="evidence" value="ECO:0007669"/>
    <property type="project" value="InterPro"/>
</dbReference>
<evidence type="ECO:0000259" key="1">
    <source>
        <dbReference type="Pfam" id="PF08501"/>
    </source>
</evidence>
<dbReference type="SUPFAM" id="SSF53223">
    <property type="entry name" value="Aminoacid dehydrogenase-like, N-terminal domain"/>
    <property type="match status" value="1"/>
</dbReference>
<dbReference type="GO" id="GO:0050661">
    <property type="term" value="F:NADP binding"/>
    <property type="evidence" value="ECO:0007669"/>
    <property type="project" value="TreeGrafter"/>
</dbReference>
<dbReference type="GO" id="GO:0019632">
    <property type="term" value="P:shikimate metabolic process"/>
    <property type="evidence" value="ECO:0007669"/>
    <property type="project" value="TreeGrafter"/>
</dbReference>
<dbReference type="InterPro" id="IPR022893">
    <property type="entry name" value="Shikimate_DH_fam"/>
</dbReference>
<dbReference type="InterPro" id="IPR036291">
    <property type="entry name" value="NAD(P)-bd_dom_sf"/>
</dbReference>
<dbReference type="Pfam" id="PF08501">
    <property type="entry name" value="Shikimate_dh_N"/>
    <property type="match status" value="1"/>
</dbReference>
<sequence>MTSKQLAVLGHPIDHSLSPTLHRAAYEVLGLDWTYGRADVTEDLLDDYIASRDQTWVGLSLTMPLKYRATAIADVVDSDTALTGACNTLVFDHETNQKFGYNTDVAALASVILDASREMAAHGVDTGPVPASIAVLGGGATAVSAIAAAAKAGVESVDIFVRDTHRASNAIVAAQASGVLATVHDLSSFGATSSSTVTICTLPGDVDVDLPTTGLGSRAFIDVAYAPWPTIRAVAWQAAGGDVVSGLHMLVRQAVLQVRIFVTGSAETVLDNESHIRTVMASAVGLGELFDAGH</sequence>